<evidence type="ECO:0000259" key="1">
    <source>
        <dbReference type="Pfam" id="PF00117"/>
    </source>
</evidence>
<gene>
    <name evidence="2" type="ORF">RNAN_1403</name>
</gene>
<sequence length="185" mass="20432">MYHERRDALDQRWQLLADAANVELLRLPNNAAAALSLLKAIPVQGLIFSGGNTLTSLGGDAPERDETEQALLTLAMKQHMPVLGVCRGMQFIQHYFGQTLIPVTGHVSQQITISAGSEIRQVNSYHQWGSYNCPAPLIVTAKAADGVVKACRHDTLPLFGIMWHPERMSAFDPRDLQLIKGFSQK</sequence>
<dbReference type="PANTHER" id="PTHR43235">
    <property type="entry name" value="GLUTAMINE AMIDOTRANSFERASE PB2B2.05-RELATED"/>
    <property type="match status" value="1"/>
</dbReference>
<keyword evidence="3" id="KW-1185">Reference proteome</keyword>
<organism evidence="2 3">
    <name type="scientific">Rheinheimera nanhaiensis E407-8</name>
    <dbReference type="NCBI Taxonomy" id="562729"/>
    <lineage>
        <taxon>Bacteria</taxon>
        <taxon>Pseudomonadati</taxon>
        <taxon>Pseudomonadota</taxon>
        <taxon>Gammaproteobacteria</taxon>
        <taxon>Chromatiales</taxon>
        <taxon>Chromatiaceae</taxon>
        <taxon>Rheinheimera</taxon>
    </lineage>
</organism>
<proteinExistence type="predicted"/>
<feature type="domain" description="Glutamine amidotransferase" evidence="1">
    <location>
        <begin position="21"/>
        <end position="169"/>
    </location>
</feature>
<evidence type="ECO:0000313" key="2">
    <source>
        <dbReference type="EMBL" id="GAB58431.1"/>
    </source>
</evidence>
<dbReference type="SUPFAM" id="SSF52317">
    <property type="entry name" value="Class I glutamine amidotransferase-like"/>
    <property type="match status" value="1"/>
</dbReference>
<dbReference type="InterPro" id="IPR029062">
    <property type="entry name" value="Class_I_gatase-like"/>
</dbReference>
<dbReference type="AlphaFoldDB" id="I1DWK3"/>
<accession>I1DWK3</accession>
<dbReference type="Gene3D" id="3.40.50.880">
    <property type="match status" value="1"/>
</dbReference>
<dbReference type="InterPro" id="IPR017926">
    <property type="entry name" value="GATASE"/>
</dbReference>
<dbReference type="PANTHER" id="PTHR43235:SF1">
    <property type="entry name" value="GLUTAMINE AMIDOTRANSFERASE PB2B2.05-RELATED"/>
    <property type="match status" value="1"/>
</dbReference>
<dbReference type="EMBL" id="BAFK01000006">
    <property type="protein sequence ID" value="GAB58431.1"/>
    <property type="molecule type" value="Genomic_DNA"/>
</dbReference>
<reference evidence="2 3" key="1">
    <citation type="journal article" date="2012" name="J. Bacteriol.">
        <title>Genome Sequence of the Protease-Producing Bacterium Rheinheimera nanhaiensis E407-8T, Isolated from Deep-Sea Sediment of the South China Sea.</title>
        <authorList>
            <person name="Zhang X.-Y."/>
            <person name="Zhang Y.-J."/>
            <person name="Qin Q.-L."/>
            <person name="Xie B.-B."/>
            <person name="Chen X.-L."/>
            <person name="Zhou B.-C."/>
            <person name="Zhang Y.-Z."/>
        </authorList>
    </citation>
    <scope>NUCLEOTIDE SEQUENCE [LARGE SCALE GENOMIC DNA]</scope>
    <source>
        <strain evidence="2 3">E407-8</strain>
    </source>
</reference>
<dbReference type="STRING" id="562729.RNAN_1403"/>
<name>I1DWK3_9GAMM</name>
<evidence type="ECO:0000313" key="3">
    <source>
        <dbReference type="Proteomes" id="UP000004374"/>
    </source>
</evidence>
<dbReference type="PROSITE" id="PS51273">
    <property type="entry name" value="GATASE_TYPE_1"/>
    <property type="match status" value="1"/>
</dbReference>
<comment type="caution">
    <text evidence="2">The sequence shown here is derived from an EMBL/GenBank/DDBJ whole genome shotgun (WGS) entry which is preliminary data.</text>
</comment>
<dbReference type="InterPro" id="IPR044668">
    <property type="entry name" value="PuuD-like"/>
</dbReference>
<dbReference type="Proteomes" id="UP000004374">
    <property type="component" value="Unassembled WGS sequence"/>
</dbReference>
<dbReference type="Pfam" id="PF00117">
    <property type="entry name" value="GATase"/>
    <property type="match status" value="1"/>
</dbReference>
<dbReference type="GO" id="GO:0016811">
    <property type="term" value="F:hydrolase activity, acting on carbon-nitrogen (but not peptide) bonds, in linear amides"/>
    <property type="evidence" value="ECO:0007669"/>
    <property type="project" value="InterPro"/>
</dbReference>
<dbReference type="GO" id="GO:0005829">
    <property type="term" value="C:cytosol"/>
    <property type="evidence" value="ECO:0007669"/>
    <property type="project" value="TreeGrafter"/>
</dbReference>
<protein>
    <recommendedName>
        <fullName evidence="1">Glutamine amidotransferase domain-containing protein</fullName>
    </recommendedName>
</protein>